<evidence type="ECO:0000256" key="7">
    <source>
        <dbReference type="PIRSR" id="PIRSR000216-1"/>
    </source>
</evidence>
<dbReference type="PANTHER" id="PTHR10371:SF3">
    <property type="entry name" value="NADH DEHYDROGENASE [UBIQUINONE] FLAVOPROTEIN 2, MITOCHONDRIAL"/>
    <property type="match status" value="1"/>
</dbReference>
<dbReference type="CDD" id="cd03064">
    <property type="entry name" value="TRX_Fd_NuoE"/>
    <property type="match status" value="1"/>
</dbReference>
<keyword evidence="2 7" id="KW-0001">2Fe-2S</keyword>
<dbReference type="InterPro" id="IPR042128">
    <property type="entry name" value="NuoE_dom"/>
</dbReference>
<keyword evidence="9" id="KW-1185">Reference proteome</keyword>
<comment type="caution">
    <text evidence="8">The sequence shown here is derived from an EMBL/GenBank/DDBJ whole genome shotgun (WGS) entry which is preliminary data.</text>
</comment>
<sequence length="184" mass="20029">MVVPDQPLLPGEEAPGAEFERKADEIVGQYPASRRSAALPLLHLWQKEFGFLSQRAVEWISERLGLQPIHILELITFYPMLRIRPGGRINFKVCRTLSCALAGSHELFAQIRDRCGATASAGHGIYLSPDGTYSVEFVECLALCGSAPAMMVDEEEFERATIGTVDRILAESLGSGASHGEGKG</sequence>
<dbReference type="Pfam" id="PF01257">
    <property type="entry name" value="2Fe-2S_thioredx"/>
    <property type="match status" value="1"/>
</dbReference>
<dbReference type="InterPro" id="IPR036249">
    <property type="entry name" value="Thioredoxin-like_sf"/>
</dbReference>
<dbReference type="InterPro" id="IPR002023">
    <property type="entry name" value="NuoE-like"/>
</dbReference>
<dbReference type="PIRSF" id="PIRSF000216">
    <property type="entry name" value="NADH_DH_24kDa"/>
    <property type="match status" value="1"/>
</dbReference>
<reference evidence="8" key="1">
    <citation type="submission" date="2019-09" db="EMBL/GenBank/DDBJ databases">
        <authorList>
            <person name="Cremers G."/>
        </authorList>
    </citation>
    <scope>NUCLEOTIDE SEQUENCE [LARGE SCALE GENOMIC DNA]</scope>
    <source>
        <strain evidence="8">3B</strain>
    </source>
</reference>
<dbReference type="AlphaFoldDB" id="A0A5E6M9T0"/>
<evidence type="ECO:0000256" key="6">
    <source>
        <dbReference type="ARBA" id="ARBA00034078"/>
    </source>
</evidence>
<keyword evidence="3 7" id="KW-0479">Metal-binding</keyword>
<comment type="cofactor">
    <cofactor evidence="7">
        <name>[2Fe-2S] cluster</name>
        <dbReference type="ChEBI" id="CHEBI:190135"/>
    </cofactor>
    <text evidence="7">Binds 1 [2Fe-2S] cluster.</text>
</comment>
<feature type="binding site" evidence="7">
    <location>
        <position position="140"/>
    </location>
    <ligand>
        <name>[2Fe-2S] cluster</name>
        <dbReference type="ChEBI" id="CHEBI:190135"/>
    </ligand>
</feature>
<dbReference type="Gene3D" id="3.40.30.10">
    <property type="entry name" value="Glutaredoxin"/>
    <property type="match status" value="1"/>
</dbReference>
<keyword evidence="5 7" id="KW-0411">Iron-sulfur</keyword>
<dbReference type="OrthoDB" id="9807941at2"/>
<dbReference type="PANTHER" id="PTHR10371">
    <property type="entry name" value="NADH DEHYDROGENASE UBIQUINONE FLAVOPROTEIN 2, MITOCHONDRIAL"/>
    <property type="match status" value="1"/>
</dbReference>
<evidence type="ECO:0000256" key="2">
    <source>
        <dbReference type="ARBA" id="ARBA00022714"/>
    </source>
</evidence>
<feature type="binding site" evidence="7">
    <location>
        <position position="144"/>
    </location>
    <ligand>
        <name>[2Fe-2S] cluster</name>
        <dbReference type="ChEBI" id="CHEBI:190135"/>
    </ligand>
</feature>
<dbReference type="InterPro" id="IPR041921">
    <property type="entry name" value="NuoE_N"/>
</dbReference>
<dbReference type="Gene3D" id="1.10.10.1590">
    <property type="entry name" value="NADH-quinone oxidoreductase subunit E"/>
    <property type="match status" value="1"/>
</dbReference>
<dbReference type="RefSeq" id="WP_142524492.1">
    <property type="nucleotide sequence ID" value="NZ_CABFUZ020000080.1"/>
</dbReference>
<comment type="similarity">
    <text evidence="1">Belongs to the complex I 24 kDa subunit family.</text>
</comment>
<dbReference type="Proteomes" id="UP000381693">
    <property type="component" value="Unassembled WGS sequence"/>
</dbReference>
<evidence type="ECO:0000313" key="9">
    <source>
        <dbReference type="Proteomes" id="UP000381693"/>
    </source>
</evidence>
<protein>
    <submittedName>
        <fullName evidence="8">NADH-quinone oxidoreductase subunit E</fullName>
    </submittedName>
</protein>
<keyword evidence="4 7" id="KW-0408">Iron</keyword>
<evidence type="ECO:0000313" key="8">
    <source>
        <dbReference type="EMBL" id="VVM05058.1"/>
    </source>
</evidence>
<accession>A0A5E6M9T0</accession>
<organism evidence="8 9">
    <name type="scientific">Methylacidimicrobium cyclopophantes</name>
    <dbReference type="NCBI Taxonomy" id="1041766"/>
    <lineage>
        <taxon>Bacteria</taxon>
        <taxon>Pseudomonadati</taxon>
        <taxon>Verrucomicrobiota</taxon>
        <taxon>Methylacidimicrobium</taxon>
    </lineage>
</organism>
<gene>
    <name evidence="8" type="primary">nuoE</name>
    <name evidence="8" type="ORF">MAMC_00383</name>
</gene>
<comment type="cofactor">
    <cofactor evidence="6">
        <name>[2Fe-2S] cluster</name>
        <dbReference type="ChEBI" id="CHEBI:190135"/>
    </cofactor>
</comment>
<name>A0A5E6M9T0_9BACT</name>
<dbReference type="SUPFAM" id="SSF52833">
    <property type="entry name" value="Thioredoxin-like"/>
    <property type="match status" value="1"/>
</dbReference>
<dbReference type="GO" id="GO:0051537">
    <property type="term" value="F:2 iron, 2 sulfur cluster binding"/>
    <property type="evidence" value="ECO:0007669"/>
    <property type="project" value="UniProtKB-KW"/>
</dbReference>
<dbReference type="GO" id="GO:0046872">
    <property type="term" value="F:metal ion binding"/>
    <property type="evidence" value="ECO:0007669"/>
    <property type="project" value="UniProtKB-KW"/>
</dbReference>
<feature type="binding site" evidence="7">
    <location>
        <position position="94"/>
    </location>
    <ligand>
        <name>[2Fe-2S] cluster</name>
        <dbReference type="ChEBI" id="CHEBI:190135"/>
    </ligand>
</feature>
<proteinExistence type="inferred from homology"/>
<evidence type="ECO:0000256" key="3">
    <source>
        <dbReference type="ARBA" id="ARBA00022723"/>
    </source>
</evidence>
<evidence type="ECO:0000256" key="4">
    <source>
        <dbReference type="ARBA" id="ARBA00023004"/>
    </source>
</evidence>
<dbReference type="GO" id="GO:0003954">
    <property type="term" value="F:NADH dehydrogenase activity"/>
    <property type="evidence" value="ECO:0007669"/>
    <property type="project" value="TreeGrafter"/>
</dbReference>
<feature type="binding site" evidence="7">
    <location>
        <position position="99"/>
    </location>
    <ligand>
        <name>[2Fe-2S] cluster</name>
        <dbReference type="ChEBI" id="CHEBI:190135"/>
    </ligand>
</feature>
<evidence type="ECO:0000256" key="5">
    <source>
        <dbReference type="ARBA" id="ARBA00023014"/>
    </source>
</evidence>
<evidence type="ECO:0000256" key="1">
    <source>
        <dbReference type="ARBA" id="ARBA00010643"/>
    </source>
</evidence>
<dbReference type="EMBL" id="CABFUZ020000080">
    <property type="protein sequence ID" value="VVM05058.1"/>
    <property type="molecule type" value="Genomic_DNA"/>
</dbReference>